<dbReference type="Proteomes" id="UP000014760">
    <property type="component" value="Unassembled WGS sequence"/>
</dbReference>
<dbReference type="Pfam" id="PF24656">
    <property type="entry name" value="CEPT76_peptidase"/>
    <property type="match status" value="1"/>
</dbReference>
<dbReference type="PANTHER" id="PTHR46436">
    <property type="entry name" value="CENTROSOMAL PROTEIN OF 76 KDA"/>
    <property type="match status" value="1"/>
</dbReference>
<feature type="domain" description="CEP76/DRC7 peptidase-like" evidence="10">
    <location>
        <begin position="368"/>
        <end position="498"/>
    </location>
</feature>
<sequence length="666" mass="74143">MALPPEKISELKQIIHSQLSQMDVQGHIKEALSEVKTSNRENIQQVDLLNALREKGFIDDVMKQLKFDSTASTSANVLGHHPKPATHFTHPTEKVSTAQSVKTANVDPTRRYLFVQILGGKAFLEHLQEPESLPGHAASYFTLHLHFRGQRFKSRPVGCACEPDIQEGFLLELHKDSQGKSGDASRMANATTLLSLCDPVHLVLIKTDQSGDSSIVSSHNMEWRSVLSSPNSRCTNSVELMGIGSENQVPVGLLETKLELIPKLSDSITDEVISAQVGMEKARKAEKERLFLVYAKQWWQEYLQIRSSHKDRLVKIFAQDENGANRPVCSYVKPMRAGRLLDMSRQAARFCSLIGYEKVAMVGGGKAEQWSAMHTFLSRNKGDCEDHCNLLCSLLLGFGLDAYICIGTKNKGAPHAWVVTLDVDGSATFWESLTGNRYLHHPVNPNDPPSVPQPQNSYPYRTIGCVFNHNAFFGNCQPLDSVEVCQFHLRDEALWKAMSEDAIASVCGPGSSPLFPQPPPLCANSLDAALVSNSIEQELRALVTEHRRNQGLSTVWDDHLSYLLTPALAAYETERVTEVSCGNSEFQQAIRRAVPDGHTFKGYPIQFVHCNSRRAFNACLRSNVCEEIINCRGDHVRLAVRAKVFLYPENASATWIMFATKYKSVL</sequence>
<dbReference type="InterPro" id="IPR056289">
    <property type="entry name" value="CEP76_N"/>
</dbReference>
<evidence type="ECO:0000256" key="4">
    <source>
        <dbReference type="ARBA" id="ARBA00022490"/>
    </source>
</evidence>
<accession>R7THK5</accession>
<dbReference type="SUPFAM" id="SSF54001">
    <property type="entry name" value="Cysteine proteinases"/>
    <property type="match status" value="1"/>
</dbReference>
<dbReference type="EMBL" id="AMQN01012849">
    <property type="status" value="NOT_ANNOTATED_CDS"/>
    <property type="molecule type" value="Genomic_DNA"/>
</dbReference>
<evidence type="ECO:0000259" key="8">
    <source>
        <dbReference type="Pfam" id="PF24652"/>
    </source>
</evidence>
<dbReference type="InterPro" id="IPR056288">
    <property type="entry name" value="CEP76_C"/>
</dbReference>
<dbReference type="Pfam" id="PF15627">
    <property type="entry name" value="CEP76-C2"/>
    <property type="match status" value="1"/>
</dbReference>
<feature type="domain" description="Centrosomal protein of 76 kDa C-terminal" evidence="8">
    <location>
        <begin position="526"/>
        <end position="663"/>
    </location>
</feature>
<dbReference type="Pfam" id="PF24652">
    <property type="entry name" value="CEP76_C"/>
    <property type="match status" value="1"/>
</dbReference>
<dbReference type="EnsemblMetazoa" id="CapteT130762">
    <property type="protein sequence ID" value="CapteP130762"/>
    <property type="gene ID" value="CapteG130762"/>
</dbReference>
<dbReference type="EMBL" id="KB309802">
    <property type="protein sequence ID" value="ELT93283.1"/>
    <property type="molecule type" value="Genomic_DNA"/>
</dbReference>
<evidence type="ECO:0000259" key="9">
    <source>
        <dbReference type="Pfam" id="PF24654"/>
    </source>
</evidence>
<protein>
    <recommendedName>
        <fullName evidence="3">Centrosomal protein of 76 kDa</fullName>
    </recommendedName>
</protein>
<evidence type="ECO:0000256" key="2">
    <source>
        <dbReference type="ARBA" id="ARBA00005400"/>
    </source>
</evidence>
<evidence type="ECO:0000256" key="3">
    <source>
        <dbReference type="ARBA" id="ARBA00015706"/>
    </source>
</evidence>
<comment type="function">
    <text evidence="6">Centrosomal protein involved in regulation of centriole duplication. Required to limit centriole duplication to once per cell cycle by preventing centriole reduplication.</text>
</comment>
<keyword evidence="5" id="KW-0206">Cytoskeleton</keyword>
<dbReference type="OMA" id="RRWWSEY"/>
<feature type="domain" description="CEP76 C2" evidence="7">
    <location>
        <begin position="105"/>
        <end position="264"/>
    </location>
</feature>
<dbReference type="Pfam" id="PF24654">
    <property type="entry name" value="CEP76_N"/>
    <property type="match status" value="1"/>
</dbReference>
<reference evidence="12" key="3">
    <citation type="submission" date="2015-06" db="UniProtKB">
        <authorList>
            <consortium name="EnsemblMetazoa"/>
        </authorList>
    </citation>
    <scope>IDENTIFICATION</scope>
</reference>
<evidence type="ECO:0000313" key="13">
    <source>
        <dbReference type="Proteomes" id="UP000014760"/>
    </source>
</evidence>
<dbReference type="GO" id="GO:0005814">
    <property type="term" value="C:centriole"/>
    <property type="evidence" value="ECO:0007669"/>
    <property type="project" value="UniProtKB-SubCell"/>
</dbReference>
<reference evidence="13" key="1">
    <citation type="submission" date="2012-12" db="EMBL/GenBank/DDBJ databases">
        <authorList>
            <person name="Hellsten U."/>
            <person name="Grimwood J."/>
            <person name="Chapman J.A."/>
            <person name="Shapiro H."/>
            <person name="Aerts A."/>
            <person name="Otillar R.P."/>
            <person name="Terry A.Y."/>
            <person name="Boore J.L."/>
            <person name="Simakov O."/>
            <person name="Marletaz F."/>
            <person name="Cho S.-J."/>
            <person name="Edsinger-Gonzales E."/>
            <person name="Havlak P."/>
            <person name="Kuo D.-H."/>
            <person name="Larsson T."/>
            <person name="Lv J."/>
            <person name="Arendt D."/>
            <person name="Savage R."/>
            <person name="Osoegawa K."/>
            <person name="de Jong P."/>
            <person name="Lindberg D.R."/>
            <person name="Seaver E.C."/>
            <person name="Weisblat D.A."/>
            <person name="Putnam N.H."/>
            <person name="Grigoriev I.V."/>
            <person name="Rokhsar D.S."/>
        </authorList>
    </citation>
    <scope>NUCLEOTIDE SEQUENCE</scope>
    <source>
        <strain evidence="13">I ESC-2004</strain>
    </source>
</reference>
<comment type="subcellular location">
    <subcellularLocation>
        <location evidence="1">Cytoplasm</location>
        <location evidence="1">Cytoskeleton</location>
        <location evidence="1">Microtubule organizing center</location>
        <location evidence="1">Centrosome</location>
        <location evidence="1">Centriole</location>
    </subcellularLocation>
</comment>
<name>R7THK5_CAPTE</name>
<dbReference type="PANTHER" id="PTHR46436:SF1">
    <property type="entry name" value="CENTROSOMAL PROTEIN OF 76 KDA"/>
    <property type="match status" value="1"/>
</dbReference>
<dbReference type="OrthoDB" id="5527234at2759"/>
<evidence type="ECO:0000256" key="5">
    <source>
        <dbReference type="ARBA" id="ARBA00023212"/>
    </source>
</evidence>
<feature type="domain" description="CEP76 N-terminal" evidence="9">
    <location>
        <begin position="10"/>
        <end position="65"/>
    </location>
</feature>
<dbReference type="AlphaFoldDB" id="R7THK5"/>
<dbReference type="InterPro" id="IPR028926">
    <property type="entry name" value="CEP76-C2"/>
</dbReference>
<evidence type="ECO:0000259" key="10">
    <source>
        <dbReference type="Pfam" id="PF24656"/>
    </source>
</evidence>
<gene>
    <name evidence="11" type="ORF">CAPTEDRAFT_130762</name>
</gene>
<evidence type="ECO:0000259" key="7">
    <source>
        <dbReference type="Pfam" id="PF15627"/>
    </source>
</evidence>
<evidence type="ECO:0000256" key="1">
    <source>
        <dbReference type="ARBA" id="ARBA00004114"/>
    </source>
</evidence>
<evidence type="ECO:0000313" key="12">
    <source>
        <dbReference type="EnsemblMetazoa" id="CapteP130762"/>
    </source>
</evidence>
<keyword evidence="4" id="KW-0963">Cytoplasm</keyword>
<dbReference type="Gene3D" id="3.10.620.30">
    <property type="match status" value="1"/>
</dbReference>
<evidence type="ECO:0000313" key="11">
    <source>
        <dbReference type="EMBL" id="ELT93283.1"/>
    </source>
</evidence>
<dbReference type="STRING" id="283909.R7THK5"/>
<comment type="similarity">
    <text evidence="2">Belongs to the CEP76 family.</text>
</comment>
<reference evidence="11 13" key="2">
    <citation type="journal article" date="2013" name="Nature">
        <title>Insights into bilaterian evolution from three spiralian genomes.</title>
        <authorList>
            <person name="Simakov O."/>
            <person name="Marletaz F."/>
            <person name="Cho S.J."/>
            <person name="Edsinger-Gonzales E."/>
            <person name="Havlak P."/>
            <person name="Hellsten U."/>
            <person name="Kuo D.H."/>
            <person name="Larsson T."/>
            <person name="Lv J."/>
            <person name="Arendt D."/>
            <person name="Savage R."/>
            <person name="Osoegawa K."/>
            <person name="de Jong P."/>
            <person name="Grimwood J."/>
            <person name="Chapman J.A."/>
            <person name="Shapiro H."/>
            <person name="Aerts A."/>
            <person name="Otillar R.P."/>
            <person name="Terry A.Y."/>
            <person name="Boore J.L."/>
            <person name="Grigoriev I.V."/>
            <person name="Lindberg D.R."/>
            <person name="Seaver E.C."/>
            <person name="Weisblat D.A."/>
            <person name="Putnam N.H."/>
            <person name="Rokhsar D.S."/>
        </authorList>
    </citation>
    <scope>NUCLEOTIDE SEQUENCE</scope>
    <source>
        <strain evidence="11 13">I ESC-2004</strain>
    </source>
</reference>
<dbReference type="InterPro" id="IPR056290">
    <property type="entry name" value="CEPT76/DRC7_peptidase-like_dom"/>
</dbReference>
<keyword evidence="13" id="KW-1185">Reference proteome</keyword>
<evidence type="ECO:0000256" key="6">
    <source>
        <dbReference type="ARBA" id="ARBA00024729"/>
    </source>
</evidence>
<dbReference type="HOGENOM" id="CLU_027144_0_0_1"/>
<dbReference type="InterPro" id="IPR038765">
    <property type="entry name" value="Papain-like_cys_pep_sf"/>
</dbReference>
<dbReference type="GO" id="GO:0046599">
    <property type="term" value="P:regulation of centriole replication"/>
    <property type="evidence" value="ECO:0007669"/>
    <property type="project" value="TreeGrafter"/>
</dbReference>
<dbReference type="InterPro" id="IPR052299">
    <property type="entry name" value="CEP76"/>
</dbReference>
<proteinExistence type="inferred from homology"/>
<organism evidence="11">
    <name type="scientific">Capitella teleta</name>
    <name type="common">Polychaete worm</name>
    <dbReference type="NCBI Taxonomy" id="283909"/>
    <lineage>
        <taxon>Eukaryota</taxon>
        <taxon>Metazoa</taxon>
        <taxon>Spiralia</taxon>
        <taxon>Lophotrochozoa</taxon>
        <taxon>Annelida</taxon>
        <taxon>Polychaeta</taxon>
        <taxon>Sedentaria</taxon>
        <taxon>Scolecida</taxon>
        <taxon>Capitellidae</taxon>
        <taxon>Capitella</taxon>
    </lineage>
</organism>